<evidence type="ECO:0000259" key="1">
    <source>
        <dbReference type="Pfam" id="PF08241"/>
    </source>
</evidence>
<protein>
    <recommendedName>
        <fullName evidence="1">Methyltransferase type 11 domain-containing protein</fullName>
    </recommendedName>
</protein>
<dbReference type="PANTHER" id="PTHR43861:SF1">
    <property type="entry name" value="TRANS-ACONITATE 2-METHYLTRANSFERASE"/>
    <property type="match status" value="1"/>
</dbReference>
<dbReference type="CDD" id="cd02440">
    <property type="entry name" value="AdoMet_MTases"/>
    <property type="match status" value="1"/>
</dbReference>
<proteinExistence type="predicted"/>
<evidence type="ECO:0000313" key="3">
    <source>
        <dbReference type="Proteomes" id="UP000236664"/>
    </source>
</evidence>
<dbReference type="STRING" id="42673.A0A2K0WPK5"/>
<dbReference type="Proteomes" id="UP000236664">
    <property type="component" value="Unassembled WGS sequence"/>
</dbReference>
<sequence>MTKVYDNDVFFAEYSAMDRSKKGLDGAPEWPQYQALLPKLHRLNVLDLGCGMGWFSRWAMDQGAKSSRGIDNSHNMLARANKMTNNKDISYEHADLDRIAFGDDSKNKYDLVHSSLVLHYLVNLDDIVKQVHKVLVPSGTFSFVIEHPIFTSTYNQDSMVDDKTGSTYWSLRYYPDEGTRKIRWLNGDMEKQHRTVATYMNVLLKNGFEITGFDEWFGSRDVLARFGRYGVREMPMFLLMSVVKK</sequence>
<dbReference type="AlphaFoldDB" id="A0A2K0WPK5"/>
<accession>A0A2K0WPK5</accession>
<dbReference type="EMBL" id="MTQA01000047">
    <property type="protein sequence ID" value="PNP84202.1"/>
    <property type="molecule type" value="Genomic_DNA"/>
</dbReference>
<evidence type="ECO:0000313" key="2">
    <source>
        <dbReference type="EMBL" id="PNP84202.1"/>
    </source>
</evidence>
<comment type="caution">
    <text evidence="2">The sequence shown here is derived from an EMBL/GenBank/DDBJ whole genome shotgun (WGS) entry which is preliminary data.</text>
</comment>
<dbReference type="Gene3D" id="3.40.50.150">
    <property type="entry name" value="Vaccinia Virus protein VP39"/>
    <property type="match status" value="1"/>
</dbReference>
<keyword evidence="3" id="KW-1185">Reference proteome</keyword>
<dbReference type="GO" id="GO:0008757">
    <property type="term" value="F:S-adenosylmethionine-dependent methyltransferase activity"/>
    <property type="evidence" value="ECO:0007669"/>
    <property type="project" value="InterPro"/>
</dbReference>
<dbReference type="PANTHER" id="PTHR43861">
    <property type="entry name" value="TRANS-ACONITATE 2-METHYLTRANSFERASE-RELATED"/>
    <property type="match status" value="1"/>
</dbReference>
<reference evidence="2 3" key="1">
    <citation type="submission" date="2017-06" db="EMBL/GenBank/DDBJ databases">
        <title>Genome of Fusarium nygamai isolate CS10214.</title>
        <authorList>
            <person name="Gardiner D.M."/>
            <person name="Obanor F."/>
            <person name="Kazan K."/>
        </authorList>
    </citation>
    <scope>NUCLEOTIDE SEQUENCE [LARGE SCALE GENOMIC DNA]</scope>
    <source>
        <strain evidence="2 3">CS10214</strain>
    </source>
</reference>
<dbReference type="SUPFAM" id="SSF53335">
    <property type="entry name" value="S-adenosyl-L-methionine-dependent methyltransferases"/>
    <property type="match status" value="1"/>
</dbReference>
<dbReference type="OrthoDB" id="66144at2759"/>
<gene>
    <name evidence="2" type="ORF">FNYG_02890</name>
</gene>
<dbReference type="InterPro" id="IPR029063">
    <property type="entry name" value="SAM-dependent_MTases_sf"/>
</dbReference>
<name>A0A2K0WPK5_GIBNY</name>
<feature type="domain" description="Methyltransferase type 11" evidence="1">
    <location>
        <begin position="46"/>
        <end position="142"/>
    </location>
</feature>
<dbReference type="Pfam" id="PF08241">
    <property type="entry name" value="Methyltransf_11"/>
    <property type="match status" value="1"/>
</dbReference>
<organism evidence="2 3">
    <name type="scientific">Gibberella nygamai</name>
    <name type="common">Bean root rot disease fungus</name>
    <name type="synonym">Fusarium nygamai</name>
    <dbReference type="NCBI Taxonomy" id="42673"/>
    <lineage>
        <taxon>Eukaryota</taxon>
        <taxon>Fungi</taxon>
        <taxon>Dikarya</taxon>
        <taxon>Ascomycota</taxon>
        <taxon>Pezizomycotina</taxon>
        <taxon>Sordariomycetes</taxon>
        <taxon>Hypocreomycetidae</taxon>
        <taxon>Hypocreales</taxon>
        <taxon>Nectriaceae</taxon>
        <taxon>Fusarium</taxon>
        <taxon>Fusarium fujikuroi species complex</taxon>
    </lineage>
</organism>
<dbReference type="InterPro" id="IPR013216">
    <property type="entry name" value="Methyltransf_11"/>
</dbReference>